<organism evidence="1">
    <name type="scientific">marine sediment metagenome</name>
    <dbReference type="NCBI Taxonomy" id="412755"/>
    <lineage>
        <taxon>unclassified sequences</taxon>
        <taxon>metagenomes</taxon>
        <taxon>ecological metagenomes</taxon>
    </lineage>
</organism>
<feature type="non-terminal residue" evidence="1">
    <location>
        <position position="1"/>
    </location>
</feature>
<protein>
    <submittedName>
        <fullName evidence="1">Uncharacterized protein</fullName>
    </submittedName>
</protein>
<evidence type="ECO:0000313" key="1">
    <source>
        <dbReference type="EMBL" id="GAG94712.1"/>
    </source>
</evidence>
<proteinExistence type="predicted"/>
<comment type="caution">
    <text evidence="1">The sequence shown here is derived from an EMBL/GenBank/DDBJ whole genome shotgun (WGS) entry which is preliminary data.</text>
</comment>
<dbReference type="EMBL" id="BART01019665">
    <property type="protein sequence ID" value="GAG94712.1"/>
    <property type="molecule type" value="Genomic_DNA"/>
</dbReference>
<dbReference type="AlphaFoldDB" id="X1CP19"/>
<sequence>PDYQDFELFPDDATDLTMKILQYAGVSIREASVVQYAGAKEAAEINSEK</sequence>
<gene>
    <name evidence="1" type="ORF">S01H4_36742</name>
</gene>
<reference evidence="1" key="1">
    <citation type="journal article" date="2014" name="Front. Microbiol.">
        <title>High frequency of phylogenetically diverse reductive dehalogenase-homologous genes in deep subseafloor sedimentary metagenomes.</title>
        <authorList>
            <person name="Kawai M."/>
            <person name="Futagami T."/>
            <person name="Toyoda A."/>
            <person name="Takaki Y."/>
            <person name="Nishi S."/>
            <person name="Hori S."/>
            <person name="Arai W."/>
            <person name="Tsubouchi T."/>
            <person name="Morono Y."/>
            <person name="Uchiyama I."/>
            <person name="Ito T."/>
            <person name="Fujiyama A."/>
            <person name="Inagaki F."/>
            <person name="Takami H."/>
        </authorList>
    </citation>
    <scope>NUCLEOTIDE SEQUENCE</scope>
    <source>
        <strain evidence="1">Expedition CK06-06</strain>
    </source>
</reference>
<name>X1CP19_9ZZZZ</name>
<accession>X1CP19</accession>